<dbReference type="GO" id="GO:0005886">
    <property type="term" value="C:plasma membrane"/>
    <property type="evidence" value="ECO:0007669"/>
    <property type="project" value="TreeGrafter"/>
</dbReference>
<feature type="transmembrane region" description="Helical" evidence="6">
    <location>
        <begin position="271"/>
        <end position="294"/>
    </location>
</feature>
<comment type="similarity">
    <text evidence="2">Belongs to the purine-cytosine permease (2.A.39) family.</text>
</comment>
<feature type="transmembrane region" description="Helical" evidence="6">
    <location>
        <begin position="45"/>
        <end position="65"/>
    </location>
</feature>
<keyword evidence="5 6" id="KW-0472">Membrane</keyword>
<comment type="subcellular location">
    <subcellularLocation>
        <location evidence="1">Membrane</location>
        <topology evidence="1">Multi-pass membrane protein</topology>
    </subcellularLocation>
</comment>
<feature type="transmembrane region" description="Helical" evidence="6">
    <location>
        <begin position="161"/>
        <end position="179"/>
    </location>
</feature>
<accession>A0A4Y7R6U4</accession>
<dbReference type="EMBL" id="QFGA01000004">
    <property type="protein sequence ID" value="TEB04449.1"/>
    <property type="molecule type" value="Genomic_DNA"/>
</dbReference>
<feature type="transmembrane region" description="Helical" evidence="6">
    <location>
        <begin position="454"/>
        <end position="472"/>
    </location>
</feature>
<organism evidence="7 8">
    <name type="scientific">Pelotomaculum schinkii</name>
    <dbReference type="NCBI Taxonomy" id="78350"/>
    <lineage>
        <taxon>Bacteria</taxon>
        <taxon>Bacillati</taxon>
        <taxon>Bacillota</taxon>
        <taxon>Clostridia</taxon>
        <taxon>Eubacteriales</taxon>
        <taxon>Desulfotomaculaceae</taxon>
        <taxon>Pelotomaculum</taxon>
    </lineage>
</organism>
<dbReference type="InterPro" id="IPR001248">
    <property type="entry name" value="Pur-cyt_permease"/>
</dbReference>
<protein>
    <submittedName>
        <fullName evidence="7">Putative allantoin permease</fullName>
    </submittedName>
</protein>
<evidence type="ECO:0000256" key="5">
    <source>
        <dbReference type="ARBA" id="ARBA00023136"/>
    </source>
</evidence>
<feature type="transmembrane region" description="Helical" evidence="6">
    <location>
        <begin position="314"/>
        <end position="336"/>
    </location>
</feature>
<dbReference type="RefSeq" id="WP_190259561.1">
    <property type="nucleotide sequence ID" value="NZ_QFGA01000004.1"/>
</dbReference>
<dbReference type="AlphaFoldDB" id="A0A4Y7R6U4"/>
<dbReference type="Pfam" id="PF02133">
    <property type="entry name" value="Transp_cyt_pur"/>
    <property type="match status" value="1"/>
</dbReference>
<sequence length="496" mass="54853">MEQYMRQIDDRVELTDAGMATIKESPLYNPDLAPIQVKDRTWGHFNYFSLWVGIVTCIPTLLLTGGMIPNLAWWQALLAICVGSLGMSYLMKFSGHAGAKYGITMGVLGRASWGIKGTYLAMFIRSSVAMGYAGIETFIGGSAVDGLILSIAPGWANVSGHLWICLFLFAVLTMALVWFSPPTNEMKAYKILTIIAVPGKFIALALIVIVLYMQVGSWGPLFNTPAQYNGTAWTTFFIACLVGAFGYWGESMTHFSDLSRYSKDTKVYAKGAVSGVTIGMVAFGMVGIMLASFSKALYGQTIWNPIDLIVMLQIPWLSVVALFFISLVAITTNIGANLTPSGYFFSTLVPKYINWRTGALITMLIGMALRPWSLLATFGNFLFDWLLLWMCWIAPLAGIMACDYWLLRKTKLNIVELFNPVGPFKYANGFNPCALIAWALATVLALIFKNESFVVGYIAGIVFYYVIMKYWGLAKYNQNDLIDGKPEEKRPVTAEV</sequence>
<comment type="caution">
    <text evidence="7">The sequence shown here is derived from an EMBL/GenBank/DDBJ whole genome shotgun (WGS) entry which is preliminary data.</text>
</comment>
<name>A0A4Y7R6U4_9FIRM</name>
<evidence type="ECO:0000313" key="7">
    <source>
        <dbReference type="EMBL" id="TEB04449.1"/>
    </source>
</evidence>
<feature type="transmembrane region" description="Helical" evidence="6">
    <location>
        <begin position="385"/>
        <end position="407"/>
    </location>
</feature>
<evidence type="ECO:0000256" key="2">
    <source>
        <dbReference type="ARBA" id="ARBA00008974"/>
    </source>
</evidence>
<dbReference type="PANTHER" id="PTHR30618:SF0">
    <property type="entry name" value="PURINE-URACIL PERMEASE NCS1"/>
    <property type="match status" value="1"/>
</dbReference>
<dbReference type="GO" id="GO:0015205">
    <property type="term" value="F:nucleobase transmembrane transporter activity"/>
    <property type="evidence" value="ECO:0007669"/>
    <property type="project" value="TreeGrafter"/>
</dbReference>
<proteinExistence type="inferred from homology"/>
<feature type="transmembrane region" description="Helical" evidence="6">
    <location>
        <begin position="191"/>
        <end position="212"/>
    </location>
</feature>
<dbReference type="InterPro" id="IPR045225">
    <property type="entry name" value="Uracil/uridine/allantoin_perm"/>
</dbReference>
<feature type="transmembrane region" description="Helical" evidence="6">
    <location>
        <begin position="428"/>
        <end position="448"/>
    </location>
</feature>
<keyword evidence="8" id="KW-1185">Reference proteome</keyword>
<dbReference type="PANTHER" id="PTHR30618">
    <property type="entry name" value="NCS1 FAMILY PURINE/PYRIMIDINE TRANSPORTER"/>
    <property type="match status" value="1"/>
</dbReference>
<keyword evidence="4 6" id="KW-1133">Transmembrane helix</keyword>
<evidence type="ECO:0000256" key="3">
    <source>
        <dbReference type="ARBA" id="ARBA00022692"/>
    </source>
</evidence>
<dbReference type="Proteomes" id="UP000298324">
    <property type="component" value="Unassembled WGS sequence"/>
</dbReference>
<evidence type="ECO:0000256" key="4">
    <source>
        <dbReference type="ARBA" id="ARBA00022989"/>
    </source>
</evidence>
<reference evidence="7 8" key="1">
    <citation type="journal article" date="2018" name="Environ. Microbiol.">
        <title>Novel energy conservation strategies and behaviour of Pelotomaculum schinkii driving syntrophic propionate catabolism.</title>
        <authorList>
            <person name="Hidalgo-Ahumada C.A.P."/>
            <person name="Nobu M.K."/>
            <person name="Narihiro T."/>
            <person name="Tamaki H."/>
            <person name="Liu W.T."/>
            <person name="Kamagata Y."/>
            <person name="Stams A.J.M."/>
            <person name="Imachi H."/>
            <person name="Sousa D.Z."/>
        </authorList>
    </citation>
    <scope>NUCLEOTIDE SEQUENCE [LARGE SCALE GENOMIC DNA]</scope>
    <source>
        <strain evidence="7 8">HH</strain>
    </source>
</reference>
<dbReference type="Gene3D" id="1.10.4160.10">
    <property type="entry name" value="Hydantoin permease"/>
    <property type="match status" value="1"/>
</dbReference>
<gene>
    <name evidence="7" type="primary">pucI</name>
    <name evidence="7" type="ORF">Psch_04176</name>
</gene>
<evidence type="ECO:0000256" key="1">
    <source>
        <dbReference type="ARBA" id="ARBA00004141"/>
    </source>
</evidence>
<feature type="transmembrane region" description="Helical" evidence="6">
    <location>
        <begin position="71"/>
        <end position="91"/>
    </location>
</feature>
<feature type="transmembrane region" description="Helical" evidence="6">
    <location>
        <begin position="232"/>
        <end position="250"/>
    </location>
</feature>
<evidence type="ECO:0000256" key="6">
    <source>
        <dbReference type="SAM" id="Phobius"/>
    </source>
</evidence>
<evidence type="ECO:0000313" key="8">
    <source>
        <dbReference type="Proteomes" id="UP000298324"/>
    </source>
</evidence>
<keyword evidence="3 6" id="KW-0812">Transmembrane</keyword>
<feature type="transmembrane region" description="Helical" evidence="6">
    <location>
        <begin position="132"/>
        <end position="155"/>
    </location>
</feature>